<dbReference type="GO" id="GO:0003964">
    <property type="term" value="F:RNA-directed DNA polymerase activity"/>
    <property type="evidence" value="ECO:0007669"/>
    <property type="project" value="UniProtKB-KW"/>
</dbReference>
<dbReference type="AlphaFoldDB" id="A0A7K6UQZ0"/>
<keyword evidence="5" id="KW-0540">Nuclease</keyword>
<evidence type="ECO:0000256" key="7">
    <source>
        <dbReference type="ARBA" id="ARBA00022801"/>
    </source>
</evidence>
<evidence type="ECO:0000256" key="4">
    <source>
        <dbReference type="ARBA" id="ARBA00022695"/>
    </source>
</evidence>
<keyword evidence="4" id="KW-0548">Nucleotidyltransferase</keyword>
<proteinExistence type="inferred from homology"/>
<sequence>RDLLVIDLEDCFFTIPLHPQDAERFAFSVPSINKAEAAERLHWVVLPQGMRNFPTMCQLYVAWALEPIRKKFPHLIIYDYMDDTLVAGRNLAKPSILAEMTT</sequence>
<gene>
    <name evidence="10" type="primary">Ervk8_2</name>
    <name evidence="10" type="ORF">AEGBEN_R14949</name>
</gene>
<dbReference type="InterPro" id="IPR043502">
    <property type="entry name" value="DNA/RNA_pol_sf"/>
</dbReference>
<protein>
    <recommendedName>
        <fullName evidence="2">ribonuclease H</fullName>
        <ecNumber evidence="2">3.1.26.4</ecNumber>
    </recommendedName>
</protein>
<feature type="domain" description="Reverse transcriptase" evidence="9">
    <location>
        <begin position="1"/>
        <end position="102"/>
    </location>
</feature>
<dbReference type="OrthoDB" id="6773263at2759"/>
<dbReference type="InterPro" id="IPR000477">
    <property type="entry name" value="RT_dom"/>
</dbReference>
<feature type="non-terminal residue" evidence="10">
    <location>
        <position position="1"/>
    </location>
</feature>
<evidence type="ECO:0000259" key="9">
    <source>
        <dbReference type="PROSITE" id="PS50878"/>
    </source>
</evidence>
<dbReference type="PANTHER" id="PTHR41694">
    <property type="entry name" value="ENDOGENOUS RETROVIRUS GROUP K MEMBER POL PROTEIN"/>
    <property type="match status" value="1"/>
</dbReference>
<comment type="similarity">
    <text evidence="1">Belongs to the beta type-B retroviral polymerase family. HERV class-II K(HML-2) pol subfamily.</text>
</comment>
<evidence type="ECO:0000256" key="8">
    <source>
        <dbReference type="ARBA" id="ARBA00022918"/>
    </source>
</evidence>
<dbReference type="SUPFAM" id="SSF56672">
    <property type="entry name" value="DNA/RNA polymerases"/>
    <property type="match status" value="1"/>
</dbReference>
<evidence type="ECO:0000256" key="6">
    <source>
        <dbReference type="ARBA" id="ARBA00022759"/>
    </source>
</evidence>
<comment type="caution">
    <text evidence="10">The sequence shown here is derived from an EMBL/GenBank/DDBJ whole genome shotgun (WGS) entry which is preliminary data.</text>
</comment>
<evidence type="ECO:0000313" key="11">
    <source>
        <dbReference type="Proteomes" id="UP000559068"/>
    </source>
</evidence>
<evidence type="ECO:0000256" key="2">
    <source>
        <dbReference type="ARBA" id="ARBA00012180"/>
    </source>
</evidence>
<organism evidence="10 11">
    <name type="scientific">Aegotheles bennettii</name>
    <dbReference type="NCBI Taxonomy" id="48278"/>
    <lineage>
        <taxon>Eukaryota</taxon>
        <taxon>Metazoa</taxon>
        <taxon>Chordata</taxon>
        <taxon>Craniata</taxon>
        <taxon>Vertebrata</taxon>
        <taxon>Euteleostomi</taxon>
        <taxon>Archelosauria</taxon>
        <taxon>Archosauria</taxon>
        <taxon>Dinosauria</taxon>
        <taxon>Saurischia</taxon>
        <taxon>Theropoda</taxon>
        <taxon>Coelurosauria</taxon>
        <taxon>Aves</taxon>
        <taxon>Neognathae</taxon>
        <taxon>Neoaves</taxon>
        <taxon>Strisores</taxon>
        <taxon>Caprimulgiformes</taxon>
        <taxon>Aegothelidae</taxon>
        <taxon>Aegotheles</taxon>
    </lineage>
</organism>
<reference evidence="10 11" key="1">
    <citation type="submission" date="2019-09" db="EMBL/GenBank/DDBJ databases">
        <title>Bird 10,000 Genomes (B10K) Project - Family phase.</title>
        <authorList>
            <person name="Zhang G."/>
        </authorList>
    </citation>
    <scope>NUCLEOTIDE SEQUENCE [LARGE SCALE GENOMIC DNA]</scope>
    <source>
        <strain evidence="10">B10K-DU-029-76</strain>
        <tissue evidence="10">Heart</tissue>
    </source>
</reference>
<dbReference type="InterPro" id="IPR043128">
    <property type="entry name" value="Rev_trsase/Diguanyl_cyclase"/>
</dbReference>
<keyword evidence="6" id="KW-0255">Endonuclease</keyword>
<evidence type="ECO:0000256" key="5">
    <source>
        <dbReference type="ARBA" id="ARBA00022722"/>
    </source>
</evidence>
<evidence type="ECO:0000256" key="3">
    <source>
        <dbReference type="ARBA" id="ARBA00022679"/>
    </source>
</evidence>
<keyword evidence="3" id="KW-0808">Transferase</keyword>
<dbReference type="Pfam" id="PF00078">
    <property type="entry name" value="RVT_1"/>
    <property type="match status" value="1"/>
</dbReference>
<keyword evidence="7" id="KW-0378">Hydrolase</keyword>
<name>A0A7K6UQZ0_9AVES</name>
<dbReference type="PROSITE" id="PS50878">
    <property type="entry name" value="RT_POL"/>
    <property type="match status" value="1"/>
</dbReference>
<feature type="non-terminal residue" evidence="10">
    <location>
        <position position="102"/>
    </location>
</feature>
<dbReference type="PANTHER" id="PTHR41694:SF3">
    <property type="entry name" value="RNA-DIRECTED DNA POLYMERASE-RELATED"/>
    <property type="match status" value="1"/>
</dbReference>
<dbReference type="GO" id="GO:0035613">
    <property type="term" value="F:RNA stem-loop binding"/>
    <property type="evidence" value="ECO:0007669"/>
    <property type="project" value="TreeGrafter"/>
</dbReference>
<evidence type="ECO:0000313" key="10">
    <source>
        <dbReference type="EMBL" id="NWX24496.1"/>
    </source>
</evidence>
<keyword evidence="8" id="KW-0695">RNA-directed DNA polymerase</keyword>
<dbReference type="Proteomes" id="UP000559068">
    <property type="component" value="Unassembled WGS sequence"/>
</dbReference>
<dbReference type="Gene3D" id="3.30.70.270">
    <property type="match status" value="2"/>
</dbReference>
<dbReference type="GO" id="GO:0004523">
    <property type="term" value="F:RNA-DNA hybrid ribonuclease activity"/>
    <property type="evidence" value="ECO:0007669"/>
    <property type="project" value="UniProtKB-EC"/>
</dbReference>
<keyword evidence="11" id="KW-1185">Reference proteome</keyword>
<dbReference type="EC" id="3.1.26.4" evidence="2"/>
<evidence type="ECO:0000256" key="1">
    <source>
        <dbReference type="ARBA" id="ARBA00010879"/>
    </source>
</evidence>
<accession>A0A7K6UQZ0</accession>
<dbReference type="EMBL" id="VZRW01013714">
    <property type="protein sequence ID" value="NWX24496.1"/>
    <property type="molecule type" value="Genomic_DNA"/>
</dbReference>